<keyword evidence="4" id="KW-1185">Reference proteome</keyword>
<feature type="domain" description="DUF6534" evidence="2">
    <location>
        <begin position="112"/>
        <end position="177"/>
    </location>
</feature>
<organism evidence="3 4">
    <name type="scientific">Pholiota conissans</name>
    <dbReference type="NCBI Taxonomy" id="109636"/>
    <lineage>
        <taxon>Eukaryota</taxon>
        <taxon>Fungi</taxon>
        <taxon>Dikarya</taxon>
        <taxon>Basidiomycota</taxon>
        <taxon>Agaricomycotina</taxon>
        <taxon>Agaricomycetes</taxon>
        <taxon>Agaricomycetidae</taxon>
        <taxon>Agaricales</taxon>
        <taxon>Agaricineae</taxon>
        <taxon>Strophariaceae</taxon>
        <taxon>Pholiota</taxon>
    </lineage>
</organism>
<gene>
    <name evidence="3" type="ORF">BDN70DRAFT_798390</name>
</gene>
<keyword evidence="1" id="KW-0472">Membrane</keyword>
<comment type="caution">
    <text evidence="3">The sequence shown here is derived from an EMBL/GenBank/DDBJ whole genome shotgun (WGS) entry which is preliminary data.</text>
</comment>
<evidence type="ECO:0000313" key="3">
    <source>
        <dbReference type="EMBL" id="KAF9484033.1"/>
    </source>
</evidence>
<evidence type="ECO:0000259" key="2">
    <source>
        <dbReference type="Pfam" id="PF20152"/>
    </source>
</evidence>
<dbReference type="PANTHER" id="PTHR40465:SF1">
    <property type="entry name" value="DUF6534 DOMAIN-CONTAINING PROTEIN"/>
    <property type="match status" value="1"/>
</dbReference>
<feature type="transmembrane region" description="Helical" evidence="1">
    <location>
        <begin position="149"/>
        <end position="171"/>
    </location>
</feature>
<feature type="transmembrane region" description="Helical" evidence="1">
    <location>
        <begin position="107"/>
        <end position="128"/>
    </location>
</feature>
<reference evidence="3" key="1">
    <citation type="submission" date="2020-11" db="EMBL/GenBank/DDBJ databases">
        <authorList>
            <consortium name="DOE Joint Genome Institute"/>
            <person name="Ahrendt S."/>
            <person name="Riley R."/>
            <person name="Andreopoulos W."/>
            <person name="Labutti K."/>
            <person name="Pangilinan J."/>
            <person name="Ruiz-Duenas F.J."/>
            <person name="Barrasa J.M."/>
            <person name="Sanchez-Garcia M."/>
            <person name="Camarero S."/>
            <person name="Miyauchi S."/>
            <person name="Serrano A."/>
            <person name="Linde D."/>
            <person name="Babiker R."/>
            <person name="Drula E."/>
            <person name="Ayuso-Fernandez I."/>
            <person name="Pacheco R."/>
            <person name="Padilla G."/>
            <person name="Ferreira P."/>
            <person name="Barriuso J."/>
            <person name="Kellner H."/>
            <person name="Castanera R."/>
            <person name="Alfaro M."/>
            <person name="Ramirez L."/>
            <person name="Pisabarro A.G."/>
            <person name="Kuo A."/>
            <person name="Tritt A."/>
            <person name="Lipzen A."/>
            <person name="He G."/>
            <person name="Yan M."/>
            <person name="Ng V."/>
            <person name="Cullen D."/>
            <person name="Martin F."/>
            <person name="Rosso M.-N."/>
            <person name="Henrissat B."/>
            <person name="Hibbett D."/>
            <person name="Martinez A.T."/>
            <person name="Grigoriev I.V."/>
        </authorList>
    </citation>
    <scope>NUCLEOTIDE SEQUENCE</scope>
    <source>
        <strain evidence="3">CIRM-BRFM 674</strain>
    </source>
</reference>
<dbReference type="EMBL" id="MU155147">
    <property type="protein sequence ID" value="KAF9484033.1"/>
    <property type="molecule type" value="Genomic_DNA"/>
</dbReference>
<sequence>MAQTLFMTYETWFYTILNFNNEAILTGASPWTAATIPIMAGLISAMVQLFYAWRIWILSKQMFMRGMAVIIVLIALGQSLSAIVASSIFSIQPTQANLLKLHPAFDFWLAGSFTTDILISGSMIFILWKARSRTTWARSERLIDNLIINVIQTGTLTVICAGVDLAFFVGLEATNLHLAP</sequence>
<feature type="transmembrane region" description="Helical" evidence="1">
    <location>
        <begin position="34"/>
        <end position="56"/>
    </location>
</feature>
<evidence type="ECO:0000313" key="4">
    <source>
        <dbReference type="Proteomes" id="UP000807469"/>
    </source>
</evidence>
<name>A0A9P5ZBB7_9AGAR</name>
<dbReference type="AlphaFoldDB" id="A0A9P5ZBB7"/>
<feature type="transmembrane region" description="Helical" evidence="1">
    <location>
        <begin position="68"/>
        <end position="91"/>
    </location>
</feature>
<keyword evidence="1" id="KW-1133">Transmembrane helix</keyword>
<evidence type="ECO:0000256" key="1">
    <source>
        <dbReference type="SAM" id="Phobius"/>
    </source>
</evidence>
<dbReference type="PANTHER" id="PTHR40465">
    <property type="entry name" value="CHROMOSOME 1, WHOLE GENOME SHOTGUN SEQUENCE"/>
    <property type="match status" value="1"/>
</dbReference>
<dbReference type="InterPro" id="IPR045339">
    <property type="entry name" value="DUF6534"/>
</dbReference>
<keyword evidence="1" id="KW-0812">Transmembrane</keyword>
<protein>
    <recommendedName>
        <fullName evidence="2">DUF6534 domain-containing protein</fullName>
    </recommendedName>
</protein>
<dbReference type="Proteomes" id="UP000807469">
    <property type="component" value="Unassembled WGS sequence"/>
</dbReference>
<dbReference type="OrthoDB" id="3262409at2759"/>
<proteinExistence type="predicted"/>
<dbReference type="Pfam" id="PF20152">
    <property type="entry name" value="DUF6534"/>
    <property type="match status" value="1"/>
</dbReference>
<accession>A0A9P5ZBB7</accession>